<evidence type="ECO:0000259" key="5">
    <source>
        <dbReference type="Pfam" id="PF22435"/>
    </source>
</evidence>
<evidence type="ECO:0000259" key="4">
    <source>
        <dbReference type="Pfam" id="PF00588"/>
    </source>
</evidence>
<reference evidence="6 7" key="1">
    <citation type="submission" date="2018-06" db="EMBL/GenBank/DDBJ databases">
        <title>Chryseolinea flavus sp. nov., a member of the phylum Bacteroidetes isolated from soil.</title>
        <authorList>
            <person name="Li Y."/>
            <person name="Wang J."/>
        </authorList>
    </citation>
    <scope>NUCLEOTIDE SEQUENCE [LARGE SCALE GENOMIC DNA]</scope>
    <source>
        <strain evidence="6 7">SDU1-6</strain>
    </source>
</reference>
<protein>
    <submittedName>
        <fullName evidence="6">RNA methyltransferase</fullName>
    </submittedName>
</protein>
<dbReference type="GO" id="GO:0003723">
    <property type="term" value="F:RNA binding"/>
    <property type="evidence" value="ECO:0007669"/>
    <property type="project" value="InterPro"/>
</dbReference>
<dbReference type="GO" id="GO:0008173">
    <property type="term" value="F:RNA methyltransferase activity"/>
    <property type="evidence" value="ECO:0007669"/>
    <property type="project" value="InterPro"/>
</dbReference>
<feature type="domain" description="MRM3-like substrate binding" evidence="5">
    <location>
        <begin position="10"/>
        <end position="96"/>
    </location>
</feature>
<keyword evidence="3 6" id="KW-0808">Transferase</keyword>
<dbReference type="InterPro" id="IPR053888">
    <property type="entry name" value="MRM3-like_sub_bind"/>
</dbReference>
<dbReference type="GO" id="GO:0032259">
    <property type="term" value="P:methylation"/>
    <property type="evidence" value="ECO:0007669"/>
    <property type="project" value="UniProtKB-KW"/>
</dbReference>
<proteinExistence type="inferred from homology"/>
<keyword evidence="2 6" id="KW-0489">Methyltransferase</keyword>
<dbReference type="Pfam" id="PF22435">
    <property type="entry name" value="MRM3-like_sub_bind"/>
    <property type="match status" value="1"/>
</dbReference>
<dbReference type="InterPro" id="IPR001537">
    <property type="entry name" value="SpoU_MeTrfase"/>
</dbReference>
<dbReference type="GO" id="GO:0006396">
    <property type="term" value="P:RNA processing"/>
    <property type="evidence" value="ECO:0007669"/>
    <property type="project" value="InterPro"/>
</dbReference>
<name>A0A364Y549_9BACT</name>
<dbReference type="Pfam" id="PF00588">
    <property type="entry name" value="SpoU_methylase"/>
    <property type="match status" value="1"/>
</dbReference>
<dbReference type="RefSeq" id="WP_112746620.1">
    <property type="nucleotide sequence ID" value="NZ_QMFY01000003.1"/>
</dbReference>
<dbReference type="Gene3D" id="3.30.1330.30">
    <property type="match status" value="1"/>
</dbReference>
<dbReference type="InterPro" id="IPR029064">
    <property type="entry name" value="Ribosomal_eL30-like_sf"/>
</dbReference>
<comment type="caution">
    <text evidence="6">The sequence shown here is derived from an EMBL/GenBank/DDBJ whole genome shotgun (WGS) entry which is preliminary data.</text>
</comment>
<accession>A0A364Y549</accession>
<dbReference type="InterPro" id="IPR029028">
    <property type="entry name" value="Alpha/beta_knot_MTases"/>
</dbReference>
<gene>
    <name evidence="6" type="ORF">DQQ10_09570</name>
</gene>
<dbReference type="EMBL" id="QMFY01000003">
    <property type="protein sequence ID" value="RAW01879.1"/>
    <property type="molecule type" value="Genomic_DNA"/>
</dbReference>
<dbReference type="PANTHER" id="PTHR43191">
    <property type="entry name" value="RRNA METHYLTRANSFERASE 3"/>
    <property type="match status" value="1"/>
</dbReference>
<evidence type="ECO:0000256" key="2">
    <source>
        <dbReference type="ARBA" id="ARBA00022603"/>
    </source>
</evidence>
<sequence length="267" mass="29330">MHPIITSPQNSKIKNIVALEKARERKAQQVFLIEGLKELTLAVAGGYTLQSVFFCPDIIDDKALLRIVKHERLLIPVERTVFEKVAYRESTGGIIAIATQKEHKLAAIKLSANPLILILEAVEKPGNLGAMLRTADAAGVDAVIICDPQTDFYNSNVVRSSVGCVFTKQVAAASSEETLQWLRTQNVSVYTTYLQASKSYHEIDFRKPSAIVMGTESTGLSSFWVENTDANIIIPMQGEIDSMNVSTAAAVVIFEACRQRGFSVVRK</sequence>
<evidence type="ECO:0000313" key="7">
    <source>
        <dbReference type="Proteomes" id="UP000251889"/>
    </source>
</evidence>
<organism evidence="6 7">
    <name type="scientific">Pseudochryseolinea flava</name>
    <dbReference type="NCBI Taxonomy" id="2059302"/>
    <lineage>
        <taxon>Bacteria</taxon>
        <taxon>Pseudomonadati</taxon>
        <taxon>Bacteroidota</taxon>
        <taxon>Cytophagia</taxon>
        <taxon>Cytophagales</taxon>
        <taxon>Fulvivirgaceae</taxon>
        <taxon>Pseudochryseolinea</taxon>
    </lineage>
</organism>
<feature type="domain" description="tRNA/rRNA methyltransferase SpoU type" evidence="4">
    <location>
        <begin position="115"/>
        <end position="254"/>
    </location>
</feature>
<dbReference type="PANTHER" id="PTHR43191:SF2">
    <property type="entry name" value="RRNA METHYLTRANSFERASE 3, MITOCHONDRIAL"/>
    <property type="match status" value="1"/>
</dbReference>
<evidence type="ECO:0000256" key="3">
    <source>
        <dbReference type="ARBA" id="ARBA00022679"/>
    </source>
</evidence>
<dbReference type="InterPro" id="IPR029026">
    <property type="entry name" value="tRNA_m1G_MTases_N"/>
</dbReference>
<evidence type="ECO:0000256" key="1">
    <source>
        <dbReference type="ARBA" id="ARBA00007228"/>
    </source>
</evidence>
<dbReference type="AlphaFoldDB" id="A0A364Y549"/>
<keyword evidence="7" id="KW-1185">Reference proteome</keyword>
<dbReference type="CDD" id="cd18104">
    <property type="entry name" value="SpoU-like_RNA-MTase"/>
    <property type="match status" value="1"/>
</dbReference>
<comment type="similarity">
    <text evidence="1">Belongs to the class IV-like SAM-binding methyltransferase superfamily. RNA methyltransferase TrmH family.</text>
</comment>
<dbReference type="InterPro" id="IPR051259">
    <property type="entry name" value="rRNA_Methyltransferase"/>
</dbReference>
<dbReference type="OrthoDB" id="9794400at2"/>
<dbReference type="Proteomes" id="UP000251889">
    <property type="component" value="Unassembled WGS sequence"/>
</dbReference>
<dbReference type="SUPFAM" id="SSF55315">
    <property type="entry name" value="L30e-like"/>
    <property type="match status" value="1"/>
</dbReference>
<dbReference type="Gene3D" id="3.40.1280.10">
    <property type="match status" value="1"/>
</dbReference>
<evidence type="ECO:0000313" key="6">
    <source>
        <dbReference type="EMBL" id="RAW01879.1"/>
    </source>
</evidence>
<dbReference type="SUPFAM" id="SSF75217">
    <property type="entry name" value="alpha/beta knot"/>
    <property type="match status" value="1"/>
</dbReference>